<keyword evidence="3" id="KW-1185">Reference proteome</keyword>
<gene>
    <name evidence="2" type="ordered locus">Clocl_2917</name>
</gene>
<evidence type="ECO:0000256" key="1">
    <source>
        <dbReference type="SAM" id="MobiDB-lite"/>
    </source>
</evidence>
<dbReference type="EMBL" id="CP003065">
    <property type="protein sequence ID" value="AEV69464.1"/>
    <property type="molecule type" value="Genomic_DNA"/>
</dbReference>
<dbReference type="InterPro" id="IPR011047">
    <property type="entry name" value="Quinoprotein_ADH-like_sf"/>
</dbReference>
<name>G8LTG9_ACECE</name>
<reference evidence="2 3" key="2">
    <citation type="journal article" date="2012" name="Stand. Genomic Sci.">
        <title>Complete Genome Sequence of Clostridium clariflavum DSM 19732.</title>
        <authorList>
            <person name="Izquierdo J.A."/>
            <person name="Goodwin L."/>
            <person name="Davenport K.W."/>
            <person name="Teshima H."/>
            <person name="Bruce D."/>
            <person name="Detter C."/>
            <person name="Tapia R."/>
            <person name="Han S."/>
            <person name="Land M."/>
            <person name="Hauser L."/>
            <person name="Jeffries C.D."/>
            <person name="Han J."/>
            <person name="Pitluck S."/>
            <person name="Nolan M."/>
            <person name="Chen A."/>
            <person name="Huntemann M."/>
            <person name="Mavromatis K."/>
            <person name="Mikhailova N."/>
            <person name="Liolios K."/>
            <person name="Woyke T."/>
            <person name="Lynd L.R."/>
        </authorList>
    </citation>
    <scope>NUCLEOTIDE SEQUENCE [LARGE SCALE GENOMIC DNA]</scope>
    <source>
        <strain evidence="3">DSM 19732 / NBRC 101661 / EBR45</strain>
    </source>
</reference>
<evidence type="ECO:0008006" key="4">
    <source>
        <dbReference type="Google" id="ProtNLM"/>
    </source>
</evidence>
<reference evidence="3" key="1">
    <citation type="submission" date="2011-12" db="EMBL/GenBank/DDBJ databases">
        <title>Complete sequence of Clostridium clariflavum DSM 19732.</title>
        <authorList>
            <consortium name="US DOE Joint Genome Institute"/>
            <person name="Lucas S."/>
            <person name="Han J."/>
            <person name="Lapidus A."/>
            <person name="Cheng J.-F."/>
            <person name="Goodwin L."/>
            <person name="Pitluck S."/>
            <person name="Peters L."/>
            <person name="Teshima H."/>
            <person name="Detter J.C."/>
            <person name="Han C."/>
            <person name="Tapia R."/>
            <person name="Land M."/>
            <person name="Hauser L."/>
            <person name="Kyrpides N."/>
            <person name="Ivanova N."/>
            <person name="Pagani I."/>
            <person name="Kitzmiller T."/>
            <person name="Lynd L."/>
            <person name="Izquierdo J."/>
            <person name="Woyke T."/>
        </authorList>
    </citation>
    <scope>NUCLEOTIDE SEQUENCE [LARGE SCALE GENOMIC DNA]</scope>
    <source>
        <strain evidence="3">DSM 19732 / NBRC 101661 / EBR45</strain>
    </source>
</reference>
<dbReference type="SUPFAM" id="SSF50998">
    <property type="entry name" value="Quinoprotein alcohol dehydrogenase-like"/>
    <property type="match status" value="1"/>
</dbReference>
<proteinExistence type="predicted"/>
<dbReference type="AlphaFoldDB" id="G8LTG9"/>
<dbReference type="HOGENOM" id="CLU_1486608_0_0_9"/>
<dbReference type="RefSeq" id="WP_014256013.1">
    <property type="nucleotide sequence ID" value="NC_016627.1"/>
</dbReference>
<feature type="region of interest" description="Disordered" evidence="1">
    <location>
        <begin position="42"/>
        <end position="73"/>
    </location>
</feature>
<protein>
    <recommendedName>
        <fullName evidence="4">PQQ-like domain-containing protein</fullName>
    </recommendedName>
</protein>
<dbReference type="KEGG" id="ccl:Clocl_2917"/>
<organism evidence="2 3">
    <name type="scientific">Acetivibrio clariflavus (strain DSM 19732 / NBRC 101661 / EBR45)</name>
    <name type="common">Clostridium clariflavum</name>
    <dbReference type="NCBI Taxonomy" id="720554"/>
    <lineage>
        <taxon>Bacteria</taxon>
        <taxon>Bacillati</taxon>
        <taxon>Bacillota</taxon>
        <taxon>Clostridia</taxon>
        <taxon>Eubacteriales</taxon>
        <taxon>Oscillospiraceae</taxon>
        <taxon>Acetivibrio</taxon>
    </lineage>
</organism>
<evidence type="ECO:0000313" key="2">
    <source>
        <dbReference type="EMBL" id="AEV69464.1"/>
    </source>
</evidence>
<dbReference type="Proteomes" id="UP000005435">
    <property type="component" value="Chromosome"/>
</dbReference>
<dbReference type="STRING" id="720554.Clocl_2917"/>
<feature type="compositionally biased region" description="Polar residues" evidence="1">
    <location>
        <begin position="42"/>
        <end position="61"/>
    </location>
</feature>
<evidence type="ECO:0000313" key="3">
    <source>
        <dbReference type="Proteomes" id="UP000005435"/>
    </source>
</evidence>
<accession>G8LTG9</accession>
<sequence length="181" mass="20072" precursor="true">MKYIYNAINIIIAISVIVSQCGCKNSASSNYTNQNFSTPSIQTTHNSNALPSDLQDSMDATPNSPSSNDDNRNNITLSKVWEFEGIDSYYKPIVNGNNVIICGKNVLFNISKDTGKKNYESFLNFNYAVDFYTDSNIIAACNAKGFLEVTDVNTGNLLWTSGLIWKPATSFWITSMKAMEL</sequence>